<keyword evidence="15" id="KW-1185">Reference proteome</keyword>
<dbReference type="Pfam" id="PF15879">
    <property type="entry name" value="MWFE"/>
    <property type="match status" value="1"/>
</dbReference>
<evidence type="ECO:0000256" key="5">
    <source>
        <dbReference type="ARBA" id="ARBA00022448"/>
    </source>
</evidence>
<evidence type="ECO:0000256" key="11">
    <source>
        <dbReference type="ARBA" id="ARBA00023128"/>
    </source>
</evidence>
<dbReference type="PANTHER" id="PTHR17098:SF2">
    <property type="entry name" value="NADH DEHYDROGENASE [UBIQUINONE] 1 ALPHA SUBCOMPLEX SUBUNIT 1"/>
    <property type="match status" value="1"/>
</dbReference>
<protein>
    <recommendedName>
        <fullName evidence="4">NADH dehydrogenase [ubiquinone] 1 alpha subcomplex subunit 1</fullName>
    </recommendedName>
</protein>
<dbReference type="PANTHER" id="PTHR17098">
    <property type="entry name" value="NADH-UBIQUINONE OXIDOREDUCTASE MWFE SUBUNIT"/>
    <property type="match status" value="1"/>
</dbReference>
<evidence type="ECO:0000256" key="2">
    <source>
        <dbReference type="ARBA" id="ARBA00004298"/>
    </source>
</evidence>
<feature type="transmembrane region" description="Helical" evidence="13">
    <location>
        <begin position="7"/>
        <end position="28"/>
    </location>
</feature>
<accession>A0A9W8CXD9</accession>
<keyword evidence="12 13" id="KW-0472">Membrane</keyword>
<keyword evidence="6" id="KW-0679">Respiratory chain</keyword>
<evidence type="ECO:0000256" key="3">
    <source>
        <dbReference type="ARBA" id="ARBA00009960"/>
    </source>
</evidence>
<dbReference type="Proteomes" id="UP001143981">
    <property type="component" value="Unassembled WGS sequence"/>
</dbReference>
<evidence type="ECO:0000256" key="8">
    <source>
        <dbReference type="ARBA" id="ARBA00022792"/>
    </source>
</evidence>
<dbReference type="EMBL" id="JANBOI010000108">
    <property type="protein sequence ID" value="KAJ1733906.1"/>
    <property type="molecule type" value="Genomic_DNA"/>
</dbReference>
<evidence type="ECO:0000256" key="13">
    <source>
        <dbReference type="SAM" id="Phobius"/>
    </source>
</evidence>
<dbReference type="AlphaFoldDB" id="A0A9W8CXD9"/>
<name>A0A9W8CXD9_9FUNG</name>
<comment type="similarity">
    <text evidence="3">Belongs to the complex I NDUFA1 subunit family.</text>
</comment>
<reference evidence="14" key="1">
    <citation type="submission" date="2022-07" db="EMBL/GenBank/DDBJ databases">
        <title>Phylogenomic reconstructions and comparative analyses of Kickxellomycotina fungi.</title>
        <authorList>
            <person name="Reynolds N.K."/>
            <person name="Stajich J.E."/>
            <person name="Barry K."/>
            <person name="Grigoriev I.V."/>
            <person name="Crous P."/>
            <person name="Smith M.E."/>
        </authorList>
    </citation>
    <scope>NUCLEOTIDE SEQUENCE</scope>
    <source>
        <strain evidence="14">BCRC 34381</strain>
    </source>
</reference>
<evidence type="ECO:0000313" key="15">
    <source>
        <dbReference type="Proteomes" id="UP001143981"/>
    </source>
</evidence>
<dbReference type="InterPro" id="IPR017384">
    <property type="entry name" value="NADH_Ub_cplx-1_asu_su-1"/>
</dbReference>
<evidence type="ECO:0000256" key="10">
    <source>
        <dbReference type="ARBA" id="ARBA00022989"/>
    </source>
</evidence>
<evidence type="ECO:0000256" key="6">
    <source>
        <dbReference type="ARBA" id="ARBA00022660"/>
    </source>
</evidence>
<proteinExistence type="inferred from homology"/>
<sequence length="90" mass="10408">MPLPFETLIPFGIMSAMFVVTGVGIQFAQNKRNEGKKPCYSLDDWDRKMMERDQRLTGTIRGQTDQPVAAPEFKINSVWKVYKSFRNDYA</sequence>
<evidence type="ECO:0000256" key="12">
    <source>
        <dbReference type="ARBA" id="ARBA00023136"/>
    </source>
</evidence>
<evidence type="ECO:0000256" key="9">
    <source>
        <dbReference type="ARBA" id="ARBA00022982"/>
    </source>
</evidence>
<dbReference type="OrthoDB" id="1920692at2759"/>
<comment type="function">
    <text evidence="1">Accessory subunit of the mitochondrial membrane respiratory chain NADH dehydrogenase (Complex I), that is believed not to be involved in catalysis. Complex I functions in the transfer of electrons from NADH to the respiratory chain. The immediate electron acceptor for the enzyme is believed to be ubiquinone.</text>
</comment>
<keyword evidence="5" id="KW-0813">Transport</keyword>
<keyword evidence="9" id="KW-0249">Electron transport</keyword>
<evidence type="ECO:0000256" key="1">
    <source>
        <dbReference type="ARBA" id="ARBA00003195"/>
    </source>
</evidence>
<organism evidence="14 15">
    <name type="scientific">Coemansia biformis</name>
    <dbReference type="NCBI Taxonomy" id="1286918"/>
    <lineage>
        <taxon>Eukaryota</taxon>
        <taxon>Fungi</taxon>
        <taxon>Fungi incertae sedis</taxon>
        <taxon>Zoopagomycota</taxon>
        <taxon>Kickxellomycotina</taxon>
        <taxon>Kickxellomycetes</taxon>
        <taxon>Kickxellales</taxon>
        <taxon>Kickxellaceae</taxon>
        <taxon>Coemansia</taxon>
    </lineage>
</organism>
<gene>
    <name evidence="14" type="ORF">LPJ61_001339</name>
</gene>
<comment type="subcellular location">
    <subcellularLocation>
        <location evidence="2">Mitochondrion inner membrane</location>
        <topology evidence="2">Single-pass membrane protein</topology>
        <orientation evidence="2">Matrix side</orientation>
    </subcellularLocation>
</comment>
<comment type="caution">
    <text evidence="14">The sequence shown here is derived from an EMBL/GenBank/DDBJ whole genome shotgun (WGS) entry which is preliminary data.</text>
</comment>
<dbReference type="GO" id="GO:0005743">
    <property type="term" value="C:mitochondrial inner membrane"/>
    <property type="evidence" value="ECO:0007669"/>
    <property type="project" value="UniProtKB-SubCell"/>
</dbReference>
<evidence type="ECO:0000256" key="7">
    <source>
        <dbReference type="ARBA" id="ARBA00022692"/>
    </source>
</evidence>
<keyword evidence="11" id="KW-0496">Mitochondrion</keyword>
<evidence type="ECO:0000256" key="4">
    <source>
        <dbReference type="ARBA" id="ARBA00016392"/>
    </source>
</evidence>
<keyword evidence="8" id="KW-0999">Mitochondrion inner membrane</keyword>
<keyword evidence="10 13" id="KW-1133">Transmembrane helix</keyword>
<keyword evidence="7 13" id="KW-0812">Transmembrane</keyword>
<evidence type="ECO:0000313" key="14">
    <source>
        <dbReference type="EMBL" id="KAJ1733906.1"/>
    </source>
</evidence>